<protein>
    <submittedName>
        <fullName evidence="1">Protein DETOXIFICATION 29</fullName>
    </submittedName>
</protein>
<proteinExistence type="predicted"/>
<gene>
    <name evidence="1" type="ORF">LOK49_LG10G00327</name>
</gene>
<comment type="caution">
    <text evidence="1">The sequence shown here is derived from an EMBL/GenBank/DDBJ whole genome shotgun (WGS) entry which is preliminary data.</text>
</comment>
<name>A0ACC0G8D7_9ERIC</name>
<organism evidence="1 2">
    <name type="scientific">Camellia lanceoleosa</name>
    <dbReference type="NCBI Taxonomy" id="1840588"/>
    <lineage>
        <taxon>Eukaryota</taxon>
        <taxon>Viridiplantae</taxon>
        <taxon>Streptophyta</taxon>
        <taxon>Embryophyta</taxon>
        <taxon>Tracheophyta</taxon>
        <taxon>Spermatophyta</taxon>
        <taxon>Magnoliopsida</taxon>
        <taxon>eudicotyledons</taxon>
        <taxon>Gunneridae</taxon>
        <taxon>Pentapetalae</taxon>
        <taxon>asterids</taxon>
        <taxon>Ericales</taxon>
        <taxon>Theaceae</taxon>
        <taxon>Camellia</taxon>
    </lineage>
</organism>
<keyword evidence="2" id="KW-1185">Reference proteome</keyword>
<dbReference type="Proteomes" id="UP001060215">
    <property type="component" value="Chromosome 10"/>
</dbReference>
<reference evidence="1 2" key="1">
    <citation type="journal article" date="2022" name="Plant J.">
        <title>Chromosome-level genome of Camellia lanceoleosa provides a valuable resource for understanding genome evolution and self-incompatibility.</title>
        <authorList>
            <person name="Gong W."/>
            <person name="Xiao S."/>
            <person name="Wang L."/>
            <person name="Liao Z."/>
            <person name="Chang Y."/>
            <person name="Mo W."/>
            <person name="Hu G."/>
            <person name="Li W."/>
            <person name="Zhao G."/>
            <person name="Zhu H."/>
            <person name="Hu X."/>
            <person name="Ji K."/>
            <person name="Xiang X."/>
            <person name="Song Q."/>
            <person name="Yuan D."/>
            <person name="Jin S."/>
            <person name="Zhang L."/>
        </authorList>
    </citation>
    <scope>NUCLEOTIDE SEQUENCE [LARGE SCALE GENOMIC DNA]</scope>
    <source>
        <strain evidence="1">SQ_2022a</strain>
    </source>
</reference>
<evidence type="ECO:0000313" key="1">
    <source>
        <dbReference type="EMBL" id="KAI7997378.1"/>
    </source>
</evidence>
<evidence type="ECO:0000313" key="2">
    <source>
        <dbReference type="Proteomes" id="UP001060215"/>
    </source>
</evidence>
<dbReference type="EMBL" id="CM045767">
    <property type="protein sequence ID" value="KAI7997378.1"/>
    <property type="molecule type" value="Genomic_DNA"/>
</dbReference>
<sequence length="137" mass="15143">MCSVRVSNEIRAAHPRIAKFSVVVAAMISSMLGLIMALVLIVARNQYPDLFSESREVKQLVYELTPLLAISIVIYCVQPTPVWVASGAGWQAYVAYVNIACYYLFGIPLGLVLGYPLDMGVTVKSPCFCMPVIKFEY</sequence>
<accession>A0ACC0G8D7</accession>